<comment type="caution">
    <text evidence="2">The sequence shown here is derived from an EMBL/GenBank/DDBJ whole genome shotgun (WGS) entry which is preliminary data.</text>
</comment>
<dbReference type="InterPro" id="IPR043502">
    <property type="entry name" value="DNA/RNA_pol_sf"/>
</dbReference>
<dbReference type="EMBL" id="JAHUZN010000003">
    <property type="protein sequence ID" value="KAG8498293.1"/>
    <property type="molecule type" value="Genomic_DNA"/>
</dbReference>
<protein>
    <recommendedName>
        <fullName evidence="1">Reverse transcriptase domain-containing protein</fullName>
    </recommendedName>
</protein>
<dbReference type="AlphaFoldDB" id="A0A8J6DBG8"/>
<proteinExistence type="predicted"/>
<name>A0A8J6DBG8_9ROSI</name>
<dbReference type="SUPFAM" id="SSF56672">
    <property type="entry name" value="DNA/RNA polymerases"/>
    <property type="match status" value="1"/>
</dbReference>
<organism evidence="2 3">
    <name type="scientific">Gossypium anomalum</name>
    <dbReference type="NCBI Taxonomy" id="47600"/>
    <lineage>
        <taxon>Eukaryota</taxon>
        <taxon>Viridiplantae</taxon>
        <taxon>Streptophyta</taxon>
        <taxon>Embryophyta</taxon>
        <taxon>Tracheophyta</taxon>
        <taxon>Spermatophyta</taxon>
        <taxon>Magnoliopsida</taxon>
        <taxon>eudicotyledons</taxon>
        <taxon>Gunneridae</taxon>
        <taxon>Pentapetalae</taxon>
        <taxon>rosids</taxon>
        <taxon>malvids</taxon>
        <taxon>Malvales</taxon>
        <taxon>Malvaceae</taxon>
        <taxon>Malvoideae</taxon>
        <taxon>Gossypium</taxon>
    </lineage>
</organism>
<dbReference type="Pfam" id="PF00078">
    <property type="entry name" value="RVT_1"/>
    <property type="match status" value="1"/>
</dbReference>
<dbReference type="InterPro" id="IPR053134">
    <property type="entry name" value="RNA-dir_DNA_polymerase"/>
</dbReference>
<keyword evidence="3" id="KW-1185">Reference proteome</keyword>
<evidence type="ECO:0000259" key="1">
    <source>
        <dbReference type="PROSITE" id="PS50878"/>
    </source>
</evidence>
<dbReference type="Gene3D" id="3.10.10.10">
    <property type="entry name" value="HIV Type 1 Reverse Transcriptase, subunit A, domain 1"/>
    <property type="match status" value="1"/>
</dbReference>
<dbReference type="Gene3D" id="3.30.70.270">
    <property type="match status" value="2"/>
</dbReference>
<dbReference type="CDD" id="cd01647">
    <property type="entry name" value="RT_LTR"/>
    <property type="match status" value="1"/>
</dbReference>
<sequence>MSNGRGVTRDSAVRSKARAHARAYAICAHEEASPPDVITGTFSLYDTIVIVLIDPRSTHSYICENLMSSKKLPIEFTEFADLMILPFDEFDVIMGMDWLTLHNAIRYVRKGCDAYLAYVLDTKVFEKMIELVPVVCEYLDVFPEELSGLPPIREGAPVLFVNNKDRSIRMCIEHRQLNKVMIKNKYPLLRIDDLFDQFKGATMFSKIDLRSGYYQFRVKDSDVPKTTFRTRYGHYEFLVMPFGLTNAPAIFMDLMNRIFRSYLDRYVVFIDDILIYSQDESKHAQHLSQILGHIVSTDGIRVDPSKIYTVIDWKPPKNVSEVRSFLGLAGYYRCFVKEFSIIAAPMTRLL</sequence>
<dbReference type="Proteomes" id="UP000701853">
    <property type="component" value="Chromosome 3"/>
</dbReference>
<gene>
    <name evidence="2" type="ORF">CXB51_007054</name>
</gene>
<accession>A0A8J6DBG8</accession>
<evidence type="ECO:0000313" key="3">
    <source>
        <dbReference type="Proteomes" id="UP000701853"/>
    </source>
</evidence>
<evidence type="ECO:0000313" key="2">
    <source>
        <dbReference type="EMBL" id="KAG8498293.1"/>
    </source>
</evidence>
<dbReference type="PANTHER" id="PTHR24559:SF444">
    <property type="entry name" value="REVERSE TRANSCRIPTASE DOMAIN-CONTAINING PROTEIN"/>
    <property type="match status" value="1"/>
</dbReference>
<dbReference type="Pfam" id="PF08284">
    <property type="entry name" value="RVP_2"/>
    <property type="match status" value="2"/>
</dbReference>
<dbReference type="InterPro" id="IPR043128">
    <property type="entry name" value="Rev_trsase/Diguanyl_cyclase"/>
</dbReference>
<feature type="domain" description="Reverse transcriptase" evidence="1">
    <location>
        <begin position="142"/>
        <end position="330"/>
    </location>
</feature>
<reference evidence="2 3" key="1">
    <citation type="journal article" date="2021" name="bioRxiv">
        <title>The Gossypium anomalum genome as a resource for cotton improvement and evolutionary analysis of hybrid incompatibility.</title>
        <authorList>
            <person name="Grover C.E."/>
            <person name="Yuan D."/>
            <person name="Arick M.A."/>
            <person name="Miller E.R."/>
            <person name="Hu G."/>
            <person name="Peterson D.G."/>
            <person name="Wendel J.F."/>
            <person name="Udall J.A."/>
        </authorList>
    </citation>
    <scope>NUCLEOTIDE SEQUENCE [LARGE SCALE GENOMIC DNA]</scope>
    <source>
        <strain evidence="2">JFW-Udall</strain>
        <tissue evidence="2">Leaf</tissue>
    </source>
</reference>
<dbReference type="InterPro" id="IPR000477">
    <property type="entry name" value="RT_dom"/>
</dbReference>
<dbReference type="OrthoDB" id="1703479at2759"/>
<dbReference type="PANTHER" id="PTHR24559">
    <property type="entry name" value="TRANSPOSON TY3-I GAG-POL POLYPROTEIN"/>
    <property type="match status" value="1"/>
</dbReference>
<dbReference type="PROSITE" id="PS50878">
    <property type="entry name" value="RT_POL"/>
    <property type="match status" value="1"/>
</dbReference>